<feature type="region of interest" description="Disordered" evidence="2">
    <location>
        <begin position="1"/>
        <end position="20"/>
    </location>
</feature>
<dbReference type="AlphaFoldDB" id="A0A1Y1IIU9"/>
<feature type="region of interest" description="Disordered" evidence="2">
    <location>
        <begin position="309"/>
        <end position="353"/>
    </location>
</feature>
<keyword evidence="1" id="KW-0175">Coiled coil</keyword>
<name>A0A1Y1IIU9_KLENI</name>
<evidence type="ECO:0000256" key="2">
    <source>
        <dbReference type="SAM" id="MobiDB-lite"/>
    </source>
</evidence>
<accession>A0A1Y1IIU9</accession>
<reference evidence="3 4" key="1">
    <citation type="journal article" date="2014" name="Nat. Commun.">
        <title>Klebsormidium flaccidum genome reveals primary factors for plant terrestrial adaptation.</title>
        <authorList>
            <person name="Hori K."/>
            <person name="Maruyama F."/>
            <person name="Fujisawa T."/>
            <person name="Togashi T."/>
            <person name="Yamamoto N."/>
            <person name="Seo M."/>
            <person name="Sato S."/>
            <person name="Yamada T."/>
            <person name="Mori H."/>
            <person name="Tajima N."/>
            <person name="Moriyama T."/>
            <person name="Ikeuchi M."/>
            <person name="Watanabe M."/>
            <person name="Wada H."/>
            <person name="Kobayashi K."/>
            <person name="Saito M."/>
            <person name="Masuda T."/>
            <person name="Sasaki-Sekimoto Y."/>
            <person name="Mashiguchi K."/>
            <person name="Awai K."/>
            <person name="Shimojima M."/>
            <person name="Masuda S."/>
            <person name="Iwai M."/>
            <person name="Nobusawa T."/>
            <person name="Narise T."/>
            <person name="Kondo S."/>
            <person name="Saito H."/>
            <person name="Sato R."/>
            <person name="Murakawa M."/>
            <person name="Ihara Y."/>
            <person name="Oshima-Yamada Y."/>
            <person name="Ohtaka K."/>
            <person name="Satoh M."/>
            <person name="Sonobe K."/>
            <person name="Ishii M."/>
            <person name="Ohtani R."/>
            <person name="Kanamori-Sato M."/>
            <person name="Honoki R."/>
            <person name="Miyazaki D."/>
            <person name="Mochizuki H."/>
            <person name="Umetsu J."/>
            <person name="Higashi K."/>
            <person name="Shibata D."/>
            <person name="Kamiya Y."/>
            <person name="Sato N."/>
            <person name="Nakamura Y."/>
            <person name="Tabata S."/>
            <person name="Ida S."/>
            <person name="Kurokawa K."/>
            <person name="Ohta H."/>
        </authorList>
    </citation>
    <scope>NUCLEOTIDE SEQUENCE [LARGE SCALE GENOMIC DNA]</scope>
    <source>
        <strain evidence="3 4">NIES-2285</strain>
    </source>
</reference>
<feature type="region of interest" description="Disordered" evidence="2">
    <location>
        <begin position="44"/>
        <end position="65"/>
    </location>
</feature>
<dbReference type="Proteomes" id="UP000054558">
    <property type="component" value="Unassembled WGS sequence"/>
</dbReference>
<protein>
    <submittedName>
        <fullName evidence="3">Uncharacterized protein</fullName>
    </submittedName>
</protein>
<evidence type="ECO:0000313" key="3">
    <source>
        <dbReference type="EMBL" id="GAQ89051.1"/>
    </source>
</evidence>
<evidence type="ECO:0000313" key="4">
    <source>
        <dbReference type="Proteomes" id="UP000054558"/>
    </source>
</evidence>
<feature type="region of interest" description="Disordered" evidence="2">
    <location>
        <begin position="217"/>
        <end position="270"/>
    </location>
</feature>
<evidence type="ECO:0000256" key="1">
    <source>
        <dbReference type="SAM" id="Coils"/>
    </source>
</evidence>
<feature type="region of interest" description="Disordered" evidence="2">
    <location>
        <begin position="176"/>
        <end position="204"/>
    </location>
</feature>
<keyword evidence="4" id="KW-1185">Reference proteome</keyword>
<feature type="coiled-coil region" evidence="1">
    <location>
        <begin position="400"/>
        <end position="441"/>
    </location>
</feature>
<gene>
    <name evidence="3" type="ORF">KFL_004830020</name>
</gene>
<organism evidence="3 4">
    <name type="scientific">Klebsormidium nitens</name>
    <name type="common">Green alga</name>
    <name type="synonym">Ulothrix nitens</name>
    <dbReference type="NCBI Taxonomy" id="105231"/>
    <lineage>
        <taxon>Eukaryota</taxon>
        <taxon>Viridiplantae</taxon>
        <taxon>Streptophyta</taxon>
        <taxon>Klebsormidiophyceae</taxon>
        <taxon>Klebsormidiales</taxon>
        <taxon>Klebsormidiaceae</taxon>
        <taxon>Klebsormidium</taxon>
    </lineage>
</organism>
<proteinExistence type="predicted"/>
<dbReference type="EMBL" id="DF237432">
    <property type="protein sequence ID" value="GAQ89051.1"/>
    <property type="molecule type" value="Genomic_DNA"/>
</dbReference>
<feature type="compositionally biased region" description="Basic residues" evidence="2">
    <location>
        <begin position="333"/>
        <end position="344"/>
    </location>
</feature>
<feature type="compositionally biased region" description="Polar residues" evidence="2">
    <location>
        <begin position="1"/>
        <end position="14"/>
    </location>
</feature>
<sequence>MEQSDPATTPTAAPSRNDADTLATAMATPQKDEQVVNMLDIEDEGTPVVSPKEEDLDPLDSPWTGDEVPGRLEQVIKDSYSALLHSPETWYSLNKRLNKKGARHVLFGMEDVIKERGPAVVREEFLQIKPQINADLIWSLHQPLLSLMLFILRGNNDIHKKLIKVPELKSDICRAMGLGRPSKKPPPTPKPKLERTAKKLKGTIPGKKKLKKLSLLTIGLKKRHPEDDAGPAEPSEETKKGPGRPKLVKPRASTDPPPAKKLKTGNTDSQTLHQLIASSQERDRSGKFAPGFSPTAAAKLKKVIKKPVSLGQGADPGVVPKKKPGLATDRPAPAKKPKLKRGRPPKVPSALAPEPVDEALAYVPRETDGDSLEDAEIAALVAALRARGARDVRGREELALLDLEERIVELEVAHRRGEAELAQLRARREALQRERLGAAGETDVPEPVRAARERCLRAIVDLLDVLPASLDLNGIEVFNELEHTDAFDATLGALASKQRAYLQRDWERKNALAAHAKRAELEAMRHKNNVREHLGILAASSADEAAECNAVFSAFQLKLIELRREMERKVNLLAEKEKLARQAWLVYRAAAA</sequence>